<dbReference type="Proteomes" id="UP001049176">
    <property type="component" value="Chromosome 5"/>
</dbReference>
<dbReference type="EMBL" id="CM032185">
    <property type="protein sequence ID" value="KAG7092142.1"/>
    <property type="molecule type" value="Genomic_DNA"/>
</dbReference>
<dbReference type="RefSeq" id="XP_043008612.1">
    <property type="nucleotide sequence ID" value="XM_043153328.1"/>
</dbReference>
<feature type="region of interest" description="Disordered" evidence="1">
    <location>
        <begin position="292"/>
        <end position="371"/>
    </location>
</feature>
<proteinExistence type="predicted"/>
<reference evidence="3" key="1">
    <citation type="journal article" date="2021" name="Genome Biol. Evol.">
        <title>The assembled and annotated genome of the fairy-ring fungus Marasmius oreades.</title>
        <authorList>
            <person name="Hiltunen M."/>
            <person name="Ament-Velasquez S.L."/>
            <person name="Johannesson H."/>
        </authorList>
    </citation>
    <scope>NUCLEOTIDE SEQUENCE</scope>
    <source>
        <strain evidence="3">03SP1</strain>
    </source>
</reference>
<feature type="domain" description="DUF6697" evidence="2">
    <location>
        <begin position="84"/>
        <end position="287"/>
    </location>
</feature>
<evidence type="ECO:0000256" key="1">
    <source>
        <dbReference type="SAM" id="MobiDB-lite"/>
    </source>
</evidence>
<evidence type="ECO:0000313" key="4">
    <source>
        <dbReference type="Proteomes" id="UP001049176"/>
    </source>
</evidence>
<gene>
    <name evidence="3" type="ORF">E1B28_008515</name>
</gene>
<dbReference type="GeneID" id="66077591"/>
<name>A0A9P7RYN9_9AGAR</name>
<keyword evidence="4" id="KW-1185">Reference proteome</keyword>
<feature type="compositionally biased region" description="Polar residues" evidence="1">
    <location>
        <begin position="310"/>
        <end position="320"/>
    </location>
</feature>
<evidence type="ECO:0000259" key="2">
    <source>
        <dbReference type="Pfam" id="PF20411"/>
    </source>
</evidence>
<sequence>MSNNKPRDVGLKQSLVTKKEETIDEDSARLFLKQRPRNNELKVKKEYLDIELLPPSTTYTLLKDIPIYEVTLKGASVVDTRFPVSRAFLSNVFGGNTQRVFPTLSKKNLRKMEDEGFALDQWACMTSALNPFLPTLPGVHGLFFALRELHDDLSPIEYWKLGVCRVFSFLDQSKWLYVGHYEFSYGKTLTPDDWKNLPLEVREDWIGAICSKNKRRRDKRIRIHLRNRPGHNRQFEAEEYLRLMNSKEDRTVTPEQVNEAFVRGEEAIIAWKMKCVNYEEEFQRKLTSEFPRWTPPVTEKSRRGRGSKVASGSENESDGPSGSRKPPAKRKGKKRVIDVSDGSDTDNNRRPKKIAKSEIRAEARETYQRIR</sequence>
<feature type="compositionally biased region" description="Basic and acidic residues" evidence="1">
    <location>
        <begin position="355"/>
        <end position="371"/>
    </location>
</feature>
<dbReference type="Pfam" id="PF20411">
    <property type="entry name" value="DUF6697"/>
    <property type="match status" value="1"/>
</dbReference>
<comment type="caution">
    <text evidence="3">The sequence shown here is derived from an EMBL/GenBank/DDBJ whole genome shotgun (WGS) entry which is preliminary data.</text>
</comment>
<organism evidence="3 4">
    <name type="scientific">Marasmius oreades</name>
    <name type="common">fairy-ring Marasmius</name>
    <dbReference type="NCBI Taxonomy" id="181124"/>
    <lineage>
        <taxon>Eukaryota</taxon>
        <taxon>Fungi</taxon>
        <taxon>Dikarya</taxon>
        <taxon>Basidiomycota</taxon>
        <taxon>Agaricomycotina</taxon>
        <taxon>Agaricomycetes</taxon>
        <taxon>Agaricomycetidae</taxon>
        <taxon>Agaricales</taxon>
        <taxon>Marasmiineae</taxon>
        <taxon>Marasmiaceae</taxon>
        <taxon>Marasmius</taxon>
    </lineage>
</organism>
<dbReference type="OrthoDB" id="3176940at2759"/>
<evidence type="ECO:0000313" key="3">
    <source>
        <dbReference type="EMBL" id="KAG7092142.1"/>
    </source>
</evidence>
<dbReference type="AlphaFoldDB" id="A0A9P7RYN9"/>
<accession>A0A9P7RYN9</accession>
<dbReference type="InterPro" id="IPR046520">
    <property type="entry name" value="DUF6697"/>
</dbReference>
<dbReference type="KEGG" id="more:E1B28_008515"/>
<protein>
    <recommendedName>
        <fullName evidence="2">DUF6697 domain-containing protein</fullName>
    </recommendedName>
</protein>